<comment type="caution">
    <text evidence="5">The sequence shown here is derived from an EMBL/GenBank/DDBJ whole genome shotgun (WGS) entry which is preliminary data.</text>
</comment>
<dbReference type="CDD" id="cd00761">
    <property type="entry name" value="Glyco_tranf_GTA_type"/>
    <property type="match status" value="1"/>
</dbReference>
<evidence type="ECO:0000256" key="2">
    <source>
        <dbReference type="ARBA" id="ARBA00022676"/>
    </source>
</evidence>
<accession>A0ABX5PYE0</accession>
<dbReference type="InterPro" id="IPR001173">
    <property type="entry name" value="Glyco_trans_2-like"/>
</dbReference>
<dbReference type="PANTHER" id="PTHR43179">
    <property type="entry name" value="RHAMNOSYLTRANSFERASE WBBL"/>
    <property type="match status" value="1"/>
</dbReference>
<dbReference type="EMBL" id="QKZR01000002">
    <property type="protein sequence ID" value="PZX40951.1"/>
    <property type="molecule type" value="Genomic_DNA"/>
</dbReference>
<comment type="similarity">
    <text evidence="1">Belongs to the glycosyltransferase 2 family.</text>
</comment>
<evidence type="ECO:0000256" key="3">
    <source>
        <dbReference type="ARBA" id="ARBA00022679"/>
    </source>
</evidence>
<evidence type="ECO:0000256" key="1">
    <source>
        <dbReference type="ARBA" id="ARBA00006739"/>
    </source>
</evidence>
<proteinExistence type="inferred from homology"/>
<dbReference type="InterPro" id="IPR029044">
    <property type="entry name" value="Nucleotide-diphossugar_trans"/>
</dbReference>
<name>A0ABX5PYE0_9FLAO</name>
<dbReference type="RefSeq" id="WP_015362922.1">
    <property type="nucleotide sequence ID" value="NZ_QKZR01000002.1"/>
</dbReference>
<evidence type="ECO:0000313" key="6">
    <source>
        <dbReference type="Proteomes" id="UP000248584"/>
    </source>
</evidence>
<keyword evidence="6" id="KW-1185">Reference proteome</keyword>
<evidence type="ECO:0000259" key="4">
    <source>
        <dbReference type="Pfam" id="PF00535"/>
    </source>
</evidence>
<dbReference type="Gene3D" id="3.90.550.10">
    <property type="entry name" value="Spore Coat Polysaccharide Biosynthesis Protein SpsA, Chain A"/>
    <property type="match status" value="1"/>
</dbReference>
<gene>
    <name evidence="5" type="ORF">LX97_01724</name>
</gene>
<sequence length="494" mass="57999">MINLMHHDGIAVTESYKGLPIIKAIYKCAQEHPDDYLLIYHKDADLHTFKKSLPELNHNAYFFSNYNNISEDLGYVEDSPFLSINKRVIYPTWLKGTTIVCVHAQLVEMTAGTHTSEHNLLYWLNSIGRLSRSLGVLNYQVPSIIQNEHFNDFQLYRFVKQHYKSRWIFILLLCHLWYERRFPFLAFIKSFFYKKYSVNLDIQVLQKLSIEKVVEHNQYDVVIPTMGRSRYLENVLIDLSKQKILPQQVIIVEQNQDTSASSELDFLKTENYPFGIIHHFIHQTGACNARNLAIEKSSASWVLLFDDDVRIDPSFSELIFNFLKRMHVKCLTFSCLQKGEKEKFQTFLQWPAFGSGCSIVHRDVIKKCKFDMALEHGYGEDVDYGMQIRNAGYDVIYAPQIQMLHLKAPIGGFRKPHVFPWQHDAIQPKPSPQIMFHRKKNYTAKQLLGYKLTLFIKFYKDYSIKNPVSYYKYFKKAWSNSIYWSKKLAQDAKS</sequence>
<dbReference type="PANTHER" id="PTHR43179:SF12">
    <property type="entry name" value="GALACTOFURANOSYLTRANSFERASE GLFT2"/>
    <property type="match status" value="1"/>
</dbReference>
<reference evidence="5 6" key="1">
    <citation type="submission" date="2018-06" db="EMBL/GenBank/DDBJ databases">
        <title>Genomic Encyclopedia of Archaeal and Bacterial Type Strains, Phase II (KMG-II): from individual species to whole genera.</title>
        <authorList>
            <person name="Goeker M."/>
        </authorList>
    </citation>
    <scope>NUCLEOTIDE SEQUENCE [LARGE SCALE GENOMIC DNA]</scope>
    <source>
        <strain evidence="5 6">DSM 17205</strain>
    </source>
</reference>
<feature type="domain" description="Glycosyltransferase 2-like" evidence="4">
    <location>
        <begin position="221"/>
        <end position="342"/>
    </location>
</feature>
<dbReference type="Pfam" id="PF00535">
    <property type="entry name" value="Glycos_transf_2"/>
    <property type="match status" value="1"/>
</dbReference>
<keyword evidence="3" id="KW-0808">Transferase</keyword>
<dbReference type="SUPFAM" id="SSF53448">
    <property type="entry name" value="Nucleotide-diphospho-sugar transferases"/>
    <property type="match status" value="1"/>
</dbReference>
<organism evidence="5 6">
    <name type="scientific">Nonlabens dokdonensis</name>
    <dbReference type="NCBI Taxonomy" id="328515"/>
    <lineage>
        <taxon>Bacteria</taxon>
        <taxon>Pseudomonadati</taxon>
        <taxon>Bacteroidota</taxon>
        <taxon>Flavobacteriia</taxon>
        <taxon>Flavobacteriales</taxon>
        <taxon>Flavobacteriaceae</taxon>
        <taxon>Nonlabens</taxon>
    </lineage>
</organism>
<protein>
    <submittedName>
        <fullName evidence="5">GT2 family glycosyltransferase</fullName>
    </submittedName>
</protein>
<evidence type="ECO:0000313" key="5">
    <source>
        <dbReference type="EMBL" id="PZX40951.1"/>
    </source>
</evidence>
<dbReference type="Proteomes" id="UP000248584">
    <property type="component" value="Unassembled WGS sequence"/>
</dbReference>
<keyword evidence="2" id="KW-0328">Glycosyltransferase</keyword>